<evidence type="ECO:0000313" key="10">
    <source>
        <dbReference type="EMBL" id="KRM17853.1"/>
    </source>
</evidence>
<dbReference type="InterPro" id="IPR041908">
    <property type="entry name" value="CtsR_C_sf"/>
</dbReference>
<feature type="domain" description="CtsR N-terminal HTH" evidence="8">
    <location>
        <begin position="7"/>
        <end position="75"/>
    </location>
</feature>
<proteinExistence type="inferred from homology"/>
<dbReference type="eggNOG" id="COG4463">
    <property type="taxonomic scope" value="Bacteria"/>
</dbReference>
<dbReference type="Pfam" id="PF17727">
    <property type="entry name" value="CtsR_C"/>
    <property type="match status" value="1"/>
</dbReference>
<name>A0A0R1WJV3_9LACO</name>
<dbReference type="PATRIC" id="fig|1423755.3.peg.1122"/>
<evidence type="ECO:0000313" key="11">
    <source>
        <dbReference type="Proteomes" id="UP000051054"/>
    </source>
</evidence>
<keyword evidence="11" id="KW-1185">Reference proteome</keyword>
<evidence type="ECO:0000256" key="6">
    <source>
        <dbReference type="ARBA" id="ARBA00023163"/>
    </source>
</evidence>
<dbReference type="AlphaFoldDB" id="A0A0R1WJV3"/>
<dbReference type="Gene3D" id="1.10.1200.150">
    <property type="entry name" value="Transcriptional regulator CtsR, C-terminal domain"/>
    <property type="match status" value="1"/>
</dbReference>
<dbReference type="InterPro" id="IPR040465">
    <property type="entry name" value="CtsR_N"/>
</dbReference>
<evidence type="ECO:0000256" key="5">
    <source>
        <dbReference type="ARBA" id="ARBA00023125"/>
    </source>
</evidence>
<dbReference type="Pfam" id="PF05848">
    <property type="entry name" value="CtsR"/>
    <property type="match status" value="1"/>
</dbReference>
<dbReference type="GO" id="GO:0006355">
    <property type="term" value="P:regulation of DNA-templated transcription"/>
    <property type="evidence" value="ECO:0007669"/>
    <property type="project" value="UniProtKB-UniRule"/>
</dbReference>
<dbReference type="Proteomes" id="UP000051054">
    <property type="component" value="Unassembled WGS sequence"/>
</dbReference>
<dbReference type="EMBL" id="AZGD01000100">
    <property type="protein sequence ID" value="KRM17853.1"/>
    <property type="molecule type" value="Genomic_DNA"/>
</dbReference>
<comment type="caution">
    <text evidence="10">The sequence shown here is derived from an EMBL/GenBank/DDBJ whole genome shotgun (WGS) entry which is preliminary data.</text>
</comment>
<keyword evidence="3 7" id="KW-0678">Repressor</keyword>
<protein>
    <recommendedName>
        <fullName evidence="2 7">Transcriptional regulator CtsR</fullName>
    </recommendedName>
</protein>
<evidence type="ECO:0000259" key="9">
    <source>
        <dbReference type="Pfam" id="PF17727"/>
    </source>
</evidence>
<dbReference type="STRING" id="1423755.FC40_GL001061"/>
<evidence type="ECO:0000259" key="8">
    <source>
        <dbReference type="Pfam" id="PF05848"/>
    </source>
</evidence>
<evidence type="ECO:0000256" key="4">
    <source>
        <dbReference type="ARBA" id="ARBA00023015"/>
    </source>
</evidence>
<dbReference type="Gene3D" id="3.30.56.130">
    <property type="entry name" value="Transcriptional regulator CtsR, winged HTH domain"/>
    <property type="match status" value="1"/>
</dbReference>
<dbReference type="GO" id="GO:0003677">
    <property type="term" value="F:DNA binding"/>
    <property type="evidence" value="ECO:0007669"/>
    <property type="project" value="UniProtKB-UniRule"/>
</dbReference>
<evidence type="ECO:0000256" key="7">
    <source>
        <dbReference type="PIRNR" id="PIRNR010607"/>
    </source>
</evidence>
<dbReference type="PIRSF" id="PIRSF010607">
    <property type="entry name" value="Txn_repr_CtsR"/>
    <property type="match status" value="1"/>
</dbReference>
<gene>
    <name evidence="10" type="ORF">FC40_GL001061</name>
</gene>
<dbReference type="InterPro" id="IPR041473">
    <property type="entry name" value="CtsR_C"/>
</dbReference>
<keyword evidence="5 7" id="KW-0238">DNA-binding</keyword>
<dbReference type="InterPro" id="IPR041902">
    <property type="entry name" value="CtsR_N_sf"/>
</dbReference>
<evidence type="ECO:0000256" key="1">
    <source>
        <dbReference type="ARBA" id="ARBA00010189"/>
    </source>
</evidence>
<keyword evidence="6 7" id="KW-0804">Transcription</keyword>
<sequence length="157" mass="18140">MEMQSRNMSDIIEEYLKDILNDVKQVEIKRSEIARQFNCVPSQINYVIKTRFNLKNGYVVRSKRGGGGYIRIVKVDLVENPDLIDDLINAIGMDISENQGYQIIKNLFDDDILSQKEANLLLAATSRDALQVPTVEQENFLRARILVRVLKRLRLEE</sequence>
<keyword evidence="4 7" id="KW-0805">Transcription regulation</keyword>
<comment type="similarity">
    <text evidence="1 7">Belongs to the CtsR family.</text>
</comment>
<evidence type="ECO:0000256" key="2">
    <source>
        <dbReference type="ARBA" id="ARBA00014129"/>
    </source>
</evidence>
<feature type="domain" description="CtsR C-terminal dimerization" evidence="9">
    <location>
        <begin position="81"/>
        <end position="150"/>
    </location>
</feature>
<dbReference type="InterPro" id="IPR008463">
    <property type="entry name" value="CtsR"/>
</dbReference>
<organism evidence="10 11">
    <name type="scientific">Ligilactobacillus hayakitensis DSM 18933 = JCM 14209</name>
    <dbReference type="NCBI Taxonomy" id="1423755"/>
    <lineage>
        <taxon>Bacteria</taxon>
        <taxon>Bacillati</taxon>
        <taxon>Bacillota</taxon>
        <taxon>Bacilli</taxon>
        <taxon>Lactobacillales</taxon>
        <taxon>Lactobacillaceae</taxon>
        <taxon>Ligilactobacillus</taxon>
    </lineage>
</organism>
<evidence type="ECO:0000256" key="3">
    <source>
        <dbReference type="ARBA" id="ARBA00022491"/>
    </source>
</evidence>
<accession>A0A0R1WJV3</accession>
<reference evidence="10 11" key="1">
    <citation type="journal article" date="2015" name="Genome Announc.">
        <title>Expanding the biotechnology potential of lactobacilli through comparative genomics of 213 strains and associated genera.</title>
        <authorList>
            <person name="Sun Z."/>
            <person name="Harris H.M."/>
            <person name="McCann A."/>
            <person name="Guo C."/>
            <person name="Argimon S."/>
            <person name="Zhang W."/>
            <person name="Yang X."/>
            <person name="Jeffery I.B."/>
            <person name="Cooney J.C."/>
            <person name="Kagawa T.F."/>
            <person name="Liu W."/>
            <person name="Song Y."/>
            <person name="Salvetti E."/>
            <person name="Wrobel A."/>
            <person name="Rasinkangas P."/>
            <person name="Parkhill J."/>
            <person name="Rea M.C."/>
            <person name="O'Sullivan O."/>
            <person name="Ritari J."/>
            <person name="Douillard F.P."/>
            <person name="Paul Ross R."/>
            <person name="Yang R."/>
            <person name="Briner A.E."/>
            <person name="Felis G.E."/>
            <person name="de Vos W.M."/>
            <person name="Barrangou R."/>
            <person name="Klaenhammer T.R."/>
            <person name="Caufield P.W."/>
            <person name="Cui Y."/>
            <person name="Zhang H."/>
            <person name="O'Toole P.W."/>
        </authorList>
    </citation>
    <scope>NUCLEOTIDE SEQUENCE [LARGE SCALE GENOMIC DNA]</scope>
    <source>
        <strain evidence="10 11">DSM 18933</strain>
    </source>
</reference>